<accession>A0A0F7SJP5</accession>
<protein>
    <submittedName>
        <fullName evidence="1">Uncharacterized protein</fullName>
    </submittedName>
</protein>
<feature type="non-terminal residue" evidence="1">
    <location>
        <position position="79"/>
    </location>
</feature>
<organism evidence="1">
    <name type="scientific">Phaffia rhodozyma</name>
    <name type="common">Yeast</name>
    <name type="synonym">Xanthophyllomyces dendrorhous</name>
    <dbReference type="NCBI Taxonomy" id="264483"/>
    <lineage>
        <taxon>Eukaryota</taxon>
        <taxon>Fungi</taxon>
        <taxon>Dikarya</taxon>
        <taxon>Basidiomycota</taxon>
        <taxon>Agaricomycotina</taxon>
        <taxon>Tremellomycetes</taxon>
        <taxon>Cystofilobasidiales</taxon>
        <taxon>Mrakiaceae</taxon>
        <taxon>Phaffia</taxon>
    </lineage>
</organism>
<evidence type="ECO:0000313" key="1">
    <source>
        <dbReference type="EMBL" id="CDZ97579.1"/>
    </source>
</evidence>
<name>A0A0F7SJP5_PHARH</name>
<sequence>MLTSKLEDSEVTRVTQYTTSFDRLRALRSVHLLEGPGGELKLFQKLMVTRIDVTKDIQPQLDVFVKIVSDIRRIGGELK</sequence>
<dbReference type="AlphaFoldDB" id="A0A0F7SJP5"/>
<reference evidence="1" key="1">
    <citation type="submission" date="2014-08" db="EMBL/GenBank/DDBJ databases">
        <authorList>
            <person name="Sharma Rahul"/>
            <person name="Thines Marco"/>
        </authorList>
    </citation>
    <scope>NUCLEOTIDE SEQUENCE</scope>
</reference>
<dbReference type="EMBL" id="LN483220">
    <property type="protein sequence ID" value="CDZ97579.1"/>
    <property type="molecule type" value="Genomic_DNA"/>
</dbReference>
<proteinExistence type="predicted"/>